<dbReference type="OrthoDB" id="799700at2"/>
<keyword evidence="3" id="KW-1185">Reference proteome</keyword>
<dbReference type="KEGG" id="muh:HYN43_004360"/>
<evidence type="ECO:0000256" key="1">
    <source>
        <dbReference type="SAM" id="Phobius"/>
    </source>
</evidence>
<evidence type="ECO:0000313" key="2">
    <source>
        <dbReference type="EMBL" id="AYL94578.1"/>
    </source>
</evidence>
<organism evidence="2 3">
    <name type="scientific">Mucilaginibacter celer</name>
    <dbReference type="NCBI Taxonomy" id="2305508"/>
    <lineage>
        <taxon>Bacteria</taxon>
        <taxon>Pseudomonadati</taxon>
        <taxon>Bacteroidota</taxon>
        <taxon>Sphingobacteriia</taxon>
        <taxon>Sphingobacteriales</taxon>
        <taxon>Sphingobacteriaceae</taxon>
        <taxon>Mucilaginibacter</taxon>
    </lineage>
</organism>
<keyword evidence="1" id="KW-0472">Membrane</keyword>
<dbReference type="Proteomes" id="UP000270046">
    <property type="component" value="Chromosome"/>
</dbReference>
<dbReference type="EMBL" id="CP032869">
    <property type="protein sequence ID" value="AYL94578.1"/>
    <property type="molecule type" value="Genomic_DNA"/>
</dbReference>
<reference evidence="2 3" key="1">
    <citation type="submission" date="2018-10" db="EMBL/GenBank/DDBJ databases">
        <title>Genome sequencing of Mucilaginibacter sp. HYN0043.</title>
        <authorList>
            <person name="Kim M."/>
            <person name="Yi H."/>
        </authorList>
    </citation>
    <scope>NUCLEOTIDE SEQUENCE [LARGE SCALE GENOMIC DNA]</scope>
    <source>
        <strain evidence="2 3">HYN0043</strain>
    </source>
</reference>
<keyword evidence="1" id="KW-0812">Transmembrane</keyword>
<protein>
    <recommendedName>
        <fullName evidence="4">DUF3278 domain-containing protein</fullName>
    </recommendedName>
</protein>
<feature type="transmembrane region" description="Helical" evidence="1">
    <location>
        <begin position="157"/>
        <end position="177"/>
    </location>
</feature>
<feature type="transmembrane region" description="Helical" evidence="1">
    <location>
        <begin position="72"/>
        <end position="93"/>
    </location>
</feature>
<keyword evidence="1" id="KW-1133">Transmembrane helix</keyword>
<feature type="transmembrane region" description="Helical" evidence="1">
    <location>
        <begin position="124"/>
        <end position="145"/>
    </location>
</feature>
<proteinExistence type="predicted"/>
<evidence type="ECO:0008006" key="4">
    <source>
        <dbReference type="Google" id="ProtNLM"/>
    </source>
</evidence>
<accession>A0A494VT64</accession>
<feature type="transmembrane region" description="Helical" evidence="1">
    <location>
        <begin position="40"/>
        <end position="60"/>
    </location>
</feature>
<evidence type="ECO:0000313" key="3">
    <source>
        <dbReference type="Proteomes" id="UP000270046"/>
    </source>
</evidence>
<gene>
    <name evidence="2" type="ORF">HYN43_004360</name>
</gene>
<dbReference type="AlphaFoldDB" id="A0A494VT64"/>
<name>A0A494VT64_9SPHI</name>
<sequence length="202" mass="23118">MNTDKAHHLRPFWPEKEADANARKSVKNRIEALDDKLQRMLLWSNILTLCACIQVIFTISRLYGSLTGGHPVLLAATLILIMIMLALYLFFVWRGIVYRDTGSTDIRISYLQYRIQKITGQVKLMAGYLSVYSVVIVISGIFFYVDINNGLTILFKTTAPVTMLMYLLGFYFITGFVKQKRKLSAIKKQLDHTEPQTDLNSL</sequence>